<name>A0A8J2UGP6_9BACT</name>
<evidence type="ECO:0000313" key="2">
    <source>
        <dbReference type="EMBL" id="GGB15070.1"/>
    </source>
</evidence>
<dbReference type="AlphaFoldDB" id="A0A8J2UGP6"/>
<dbReference type="Proteomes" id="UP000607559">
    <property type="component" value="Unassembled WGS sequence"/>
</dbReference>
<gene>
    <name evidence="2" type="ORF">GCM10011511_43520</name>
</gene>
<dbReference type="SUPFAM" id="SSF110296">
    <property type="entry name" value="Oligoxyloglucan reducing end-specific cellobiohydrolase"/>
    <property type="match status" value="1"/>
</dbReference>
<dbReference type="RefSeq" id="WP_188935776.1">
    <property type="nucleotide sequence ID" value="NZ_BMJC01000005.1"/>
</dbReference>
<evidence type="ECO:0000256" key="1">
    <source>
        <dbReference type="SAM" id="SignalP"/>
    </source>
</evidence>
<sequence length="408" mass="41767">MRYIACFFLLLAGAAACTKHNAPPESSFQLTVTVDAALGSVSRLGATDTFVVRLNNPQACILLPVELHIPKGARSSLGNQMDDSTWSASVTLSWNKVVSVTVTAANGNSGTYAIVYDYVFSTQPLMTGGVQAFPRGVFFAGDTLYIPTSAGLYVSADSGGHFSILLPSNGLGDSIVNGVYVRGGVIYAATVGGLSVSTDGGQHFTNHLLGGNPVYSVYVQGDTVYAGTDGGVYISRDGGMNYTTSVVGMGNRETLAVYARGSTVYAGTANGLAISPNGGVSFTNYTNNGLGSLGGQYQCNGLAVQGSNVYVATIGGFSVSADGGVSFTNYYSAAGLGANWTNGVDVQDGVIWVGTNGGLSYSLDGGAHFATITADIGLGTELVYGSVLRGTTIYSATGAGLSVIRSRL</sequence>
<proteinExistence type="predicted"/>
<reference evidence="2" key="1">
    <citation type="journal article" date="2014" name="Int. J. Syst. Evol. Microbiol.">
        <title>Complete genome sequence of Corynebacterium casei LMG S-19264T (=DSM 44701T), isolated from a smear-ripened cheese.</title>
        <authorList>
            <consortium name="US DOE Joint Genome Institute (JGI-PGF)"/>
            <person name="Walter F."/>
            <person name="Albersmeier A."/>
            <person name="Kalinowski J."/>
            <person name="Ruckert C."/>
        </authorList>
    </citation>
    <scope>NUCLEOTIDE SEQUENCE</scope>
    <source>
        <strain evidence="2">CGMCC 1.15448</strain>
    </source>
</reference>
<organism evidence="2 3">
    <name type="scientific">Puia dinghuensis</name>
    <dbReference type="NCBI Taxonomy" id="1792502"/>
    <lineage>
        <taxon>Bacteria</taxon>
        <taxon>Pseudomonadati</taxon>
        <taxon>Bacteroidota</taxon>
        <taxon>Chitinophagia</taxon>
        <taxon>Chitinophagales</taxon>
        <taxon>Chitinophagaceae</taxon>
        <taxon>Puia</taxon>
    </lineage>
</organism>
<keyword evidence="3" id="KW-1185">Reference proteome</keyword>
<feature type="signal peptide" evidence="1">
    <location>
        <begin position="1"/>
        <end position="21"/>
    </location>
</feature>
<accession>A0A8J2UGP6</accession>
<keyword evidence="1" id="KW-0732">Signal</keyword>
<feature type="chain" id="PRO_5035146092" evidence="1">
    <location>
        <begin position="22"/>
        <end position="408"/>
    </location>
</feature>
<evidence type="ECO:0000313" key="3">
    <source>
        <dbReference type="Proteomes" id="UP000607559"/>
    </source>
</evidence>
<dbReference type="InterPro" id="IPR015943">
    <property type="entry name" value="WD40/YVTN_repeat-like_dom_sf"/>
</dbReference>
<reference evidence="2" key="2">
    <citation type="submission" date="2020-09" db="EMBL/GenBank/DDBJ databases">
        <authorList>
            <person name="Sun Q."/>
            <person name="Zhou Y."/>
        </authorList>
    </citation>
    <scope>NUCLEOTIDE SEQUENCE</scope>
    <source>
        <strain evidence="2">CGMCC 1.15448</strain>
    </source>
</reference>
<comment type="caution">
    <text evidence="2">The sequence shown here is derived from an EMBL/GenBank/DDBJ whole genome shotgun (WGS) entry which is preliminary data.</text>
</comment>
<protein>
    <submittedName>
        <fullName evidence="2">Uncharacterized protein</fullName>
    </submittedName>
</protein>
<dbReference type="PROSITE" id="PS51257">
    <property type="entry name" value="PROKAR_LIPOPROTEIN"/>
    <property type="match status" value="1"/>
</dbReference>
<dbReference type="EMBL" id="BMJC01000005">
    <property type="protein sequence ID" value="GGB15070.1"/>
    <property type="molecule type" value="Genomic_DNA"/>
</dbReference>
<dbReference type="Gene3D" id="2.130.10.10">
    <property type="entry name" value="YVTN repeat-like/Quinoprotein amine dehydrogenase"/>
    <property type="match status" value="3"/>
</dbReference>